<gene>
    <name evidence="2" type="ORF">GCM10009807_29670</name>
</gene>
<accession>A0ABP4T979</accession>
<dbReference type="Proteomes" id="UP001500596">
    <property type="component" value="Unassembled WGS sequence"/>
</dbReference>
<dbReference type="Gene3D" id="2.60.120.10">
    <property type="entry name" value="Jelly Rolls"/>
    <property type="match status" value="1"/>
</dbReference>
<comment type="caution">
    <text evidence="2">The sequence shown here is derived from an EMBL/GenBank/DDBJ whole genome shotgun (WGS) entry which is preliminary data.</text>
</comment>
<dbReference type="InterPro" id="IPR011051">
    <property type="entry name" value="RmlC_Cupin_sf"/>
</dbReference>
<evidence type="ECO:0000313" key="3">
    <source>
        <dbReference type="Proteomes" id="UP001500596"/>
    </source>
</evidence>
<dbReference type="InterPro" id="IPR014710">
    <property type="entry name" value="RmlC-like_jellyroll"/>
</dbReference>
<dbReference type="PANTHER" id="PTHR40943">
    <property type="entry name" value="CYTOPLASMIC PROTEIN-RELATED"/>
    <property type="match status" value="1"/>
</dbReference>
<dbReference type="Pfam" id="PF05899">
    <property type="entry name" value="Cupin_3"/>
    <property type="match status" value="1"/>
</dbReference>
<feature type="domain" description="(S)-ureidoglycine aminohydrolase cupin" evidence="1">
    <location>
        <begin position="47"/>
        <end position="118"/>
    </location>
</feature>
<protein>
    <submittedName>
        <fullName evidence="2">Cupin domain-containing protein</fullName>
    </submittedName>
</protein>
<dbReference type="SUPFAM" id="SSF51182">
    <property type="entry name" value="RmlC-like cupins"/>
    <property type="match status" value="1"/>
</dbReference>
<reference evidence="3" key="1">
    <citation type="journal article" date="2019" name="Int. J. Syst. Evol. Microbiol.">
        <title>The Global Catalogue of Microorganisms (GCM) 10K type strain sequencing project: providing services to taxonomists for standard genome sequencing and annotation.</title>
        <authorList>
            <consortium name="The Broad Institute Genomics Platform"/>
            <consortium name="The Broad Institute Genome Sequencing Center for Infectious Disease"/>
            <person name="Wu L."/>
            <person name="Ma J."/>
        </authorList>
    </citation>
    <scope>NUCLEOTIDE SEQUENCE [LARGE SCALE GENOMIC DNA]</scope>
    <source>
        <strain evidence="3">JCM 15575</strain>
    </source>
</reference>
<keyword evidence="3" id="KW-1185">Reference proteome</keyword>
<sequence length="125" mass="13523">MSEVEIASPVPVLVRGASVSLGPFAPWGPALTDGMRAAERQFYADPAAGVQMGYWEGTPGESRASRDGYTEIFHVISGEATLHTDGAESIRLEAGDTVSTPSGWSGRWEIHRPLRKMFVVVYDRG</sequence>
<evidence type="ECO:0000313" key="2">
    <source>
        <dbReference type="EMBL" id="GAA1683913.1"/>
    </source>
</evidence>
<organism evidence="2 3">
    <name type="scientific">Microbacterium lacus</name>
    <dbReference type="NCBI Taxonomy" id="415217"/>
    <lineage>
        <taxon>Bacteria</taxon>
        <taxon>Bacillati</taxon>
        <taxon>Actinomycetota</taxon>
        <taxon>Actinomycetes</taxon>
        <taxon>Micrococcales</taxon>
        <taxon>Microbacteriaceae</taxon>
        <taxon>Microbacterium</taxon>
    </lineage>
</organism>
<dbReference type="InterPro" id="IPR008579">
    <property type="entry name" value="UGlyAH_Cupin_dom"/>
</dbReference>
<proteinExistence type="predicted"/>
<name>A0ABP4T979_9MICO</name>
<dbReference type="PANTHER" id="PTHR40943:SF1">
    <property type="entry name" value="CYTOPLASMIC PROTEIN"/>
    <property type="match status" value="1"/>
</dbReference>
<evidence type="ECO:0000259" key="1">
    <source>
        <dbReference type="Pfam" id="PF05899"/>
    </source>
</evidence>
<dbReference type="EMBL" id="BAAAPK010000001">
    <property type="protein sequence ID" value="GAA1683913.1"/>
    <property type="molecule type" value="Genomic_DNA"/>
</dbReference>